<evidence type="ECO:0000256" key="1">
    <source>
        <dbReference type="SAM" id="Phobius"/>
    </source>
</evidence>
<organism evidence="2 3">
    <name type="scientific">Rhizophagus irregularis</name>
    <dbReference type="NCBI Taxonomy" id="588596"/>
    <lineage>
        <taxon>Eukaryota</taxon>
        <taxon>Fungi</taxon>
        <taxon>Fungi incertae sedis</taxon>
        <taxon>Mucoromycota</taxon>
        <taxon>Glomeromycotina</taxon>
        <taxon>Glomeromycetes</taxon>
        <taxon>Glomerales</taxon>
        <taxon>Glomeraceae</taxon>
        <taxon>Rhizophagus</taxon>
    </lineage>
</organism>
<evidence type="ECO:0000313" key="2">
    <source>
        <dbReference type="EMBL" id="PKC55980.1"/>
    </source>
</evidence>
<gene>
    <name evidence="2" type="ORF">RhiirA1_474715</name>
</gene>
<dbReference type="AlphaFoldDB" id="A0A2N0QYA3"/>
<accession>A0A2N0QYA3</accession>
<name>A0A2N0QYA3_9GLOM</name>
<reference evidence="2 3" key="1">
    <citation type="submission" date="2017-10" db="EMBL/GenBank/DDBJ databases">
        <title>Extensive intraspecific genome diversity in a model arbuscular mycorrhizal fungus.</title>
        <authorList>
            <person name="Chen E.C.H."/>
            <person name="Morin E."/>
            <person name="Baudet D."/>
            <person name="Noel J."/>
            <person name="Ndikumana S."/>
            <person name="Charron P."/>
            <person name="St-Onge C."/>
            <person name="Giorgi J."/>
            <person name="Grigoriev I.V."/>
            <person name="Roux C."/>
            <person name="Martin F.M."/>
            <person name="Corradi N."/>
        </authorList>
    </citation>
    <scope>NUCLEOTIDE SEQUENCE [LARGE SCALE GENOMIC DNA]</scope>
    <source>
        <strain evidence="2 3">A1</strain>
    </source>
</reference>
<proteinExistence type="predicted"/>
<dbReference type="EMBL" id="LLXH01002339">
    <property type="protein sequence ID" value="PKC55980.1"/>
    <property type="molecule type" value="Genomic_DNA"/>
</dbReference>
<sequence length="83" mass="9220">MTDFNLDISALTFTISAGCSSGFFGHVKSDFQTSKKSNALAFSFQLILGTLTSDFQICLKENFGLLVMVSCFGWWIWSLKGDF</sequence>
<dbReference type="Proteomes" id="UP000232688">
    <property type="component" value="Unassembled WGS sequence"/>
</dbReference>
<protein>
    <submittedName>
        <fullName evidence="2">Uncharacterized protein</fullName>
    </submittedName>
</protein>
<keyword evidence="1" id="KW-1133">Transmembrane helix</keyword>
<evidence type="ECO:0000313" key="3">
    <source>
        <dbReference type="Proteomes" id="UP000232688"/>
    </source>
</evidence>
<feature type="transmembrane region" description="Helical" evidence="1">
    <location>
        <begin position="63"/>
        <end position="79"/>
    </location>
</feature>
<dbReference type="VEuPathDB" id="FungiDB:RhiirA1_474715"/>
<comment type="caution">
    <text evidence="2">The sequence shown here is derived from an EMBL/GenBank/DDBJ whole genome shotgun (WGS) entry which is preliminary data.</text>
</comment>
<keyword evidence="1" id="KW-0472">Membrane</keyword>
<keyword evidence="1" id="KW-0812">Transmembrane</keyword>
<reference evidence="2 3" key="2">
    <citation type="submission" date="2017-10" db="EMBL/GenBank/DDBJ databases">
        <title>Genome analyses suggest a sexual origin of heterokaryosis in a supposedly ancient asexual fungus.</title>
        <authorList>
            <person name="Corradi N."/>
            <person name="Sedzielewska K."/>
            <person name="Noel J."/>
            <person name="Charron P."/>
            <person name="Farinelli L."/>
            <person name="Marton T."/>
            <person name="Kruger M."/>
            <person name="Pelin A."/>
            <person name="Brachmann A."/>
            <person name="Corradi N."/>
        </authorList>
    </citation>
    <scope>NUCLEOTIDE SEQUENCE [LARGE SCALE GENOMIC DNA]</scope>
    <source>
        <strain evidence="2 3">A1</strain>
    </source>
</reference>
<feature type="transmembrane region" description="Helical" evidence="1">
    <location>
        <begin position="6"/>
        <end position="27"/>
    </location>
</feature>